<dbReference type="PANTHER" id="PTHR14963:SF4">
    <property type="entry name" value="RHO GTPASE-ACTIVATING PROTEIN 40"/>
    <property type="match status" value="1"/>
</dbReference>
<dbReference type="Proteomes" id="UP001159641">
    <property type="component" value="Unassembled WGS sequence"/>
</dbReference>
<accession>A0AB34G8Q8</accession>
<proteinExistence type="predicted"/>
<dbReference type="GO" id="GO:0005096">
    <property type="term" value="F:GTPase activator activity"/>
    <property type="evidence" value="ECO:0007669"/>
    <property type="project" value="UniProtKB-KW"/>
</dbReference>
<dbReference type="AlphaFoldDB" id="A0AB34G8Q8"/>
<dbReference type="PANTHER" id="PTHR14963">
    <property type="entry name" value="RHO GTPASE ACTIVATING PROTEIN 18,19-RELATED"/>
    <property type="match status" value="1"/>
</dbReference>
<dbReference type="EMBL" id="JAIQCJ010002467">
    <property type="protein sequence ID" value="KAJ8776101.1"/>
    <property type="molecule type" value="Genomic_DNA"/>
</dbReference>
<organism evidence="2 3">
    <name type="scientific">Eschrichtius robustus</name>
    <name type="common">California gray whale</name>
    <name type="synonym">Eschrichtius gibbosus</name>
    <dbReference type="NCBI Taxonomy" id="9764"/>
    <lineage>
        <taxon>Eukaryota</taxon>
        <taxon>Metazoa</taxon>
        <taxon>Chordata</taxon>
        <taxon>Craniata</taxon>
        <taxon>Vertebrata</taxon>
        <taxon>Euteleostomi</taxon>
        <taxon>Mammalia</taxon>
        <taxon>Eutheria</taxon>
        <taxon>Laurasiatheria</taxon>
        <taxon>Artiodactyla</taxon>
        <taxon>Whippomorpha</taxon>
        <taxon>Cetacea</taxon>
        <taxon>Mysticeti</taxon>
        <taxon>Eschrichtiidae</taxon>
        <taxon>Eschrichtius</taxon>
    </lineage>
</organism>
<reference evidence="2 3" key="1">
    <citation type="submission" date="2022-11" db="EMBL/GenBank/DDBJ databases">
        <title>Whole genome sequence of Eschrichtius robustus ER-17-0199.</title>
        <authorList>
            <person name="Bruniche-Olsen A."/>
            <person name="Black A.N."/>
            <person name="Fields C.J."/>
            <person name="Walden K."/>
            <person name="Dewoody J.A."/>
        </authorList>
    </citation>
    <scope>NUCLEOTIDE SEQUENCE [LARGE SCALE GENOMIC DNA]</scope>
    <source>
        <strain evidence="2">ER-17-0199</strain>
        <tissue evidence="2">Blubber</tissue>
    </source>
</reference>
<evidence type="ECO:0000313" key="3">
    <source>
        <dbReference type="Proteomes" id="UP001159641"/>
    </source>
</evidence>
<dbReference type="GO" id="GO:0030833">
    <property type="term" value="P:regulation of actin filament polymerization"/>
    <property type="evidence" value="ECO:0007669"/>
    <property type="project" value="TreeGrafter"/>
</dbReference>
<gene>
    <name evidence="2" type="ORF">J1605_015827</name>
</gene>
<evidence type="ECO:0000256" key="1">
    <source>
        <dbReference type="ARBA" id="ARBA00022468"/>
    </source>
</evidence>
<dbReference type="GO" id="GO:0051056">
    <property type="term" value="P:regulation of small GTPase mediated signal transduction"/>
    <property type="evidence" value="ECO:0007669"/>
    <property type="project" value="TreeGrafter"/>
</dbReference>
<keyword evidence="3" id="KW-1185">Reference proteome</keyword>
<keyword evidence="1" id="KW-0343">GTPase activation</keyword>
<evidence type="ECO:0000313" key="2">
    <source>
        <dbReference type="EMBL" id="KAJ8776101.1"/>
    </source>
</evidence>
<comment type="caution">
    <text evidence="2">The sequence shown here is derived from an EMBL/GenBank/DDBJ whole genome shotgun (WGS) entry which is preliminary data.</text>
</comment>
<name>A0AB34G8Q8_ESCRO</name>
<protein>
    <submittedName>
        <fullName evidence="2">Uncharacterized protein</fullName>
    </submittedName>
</protein>
<dbReference type="GO" id="GO:0005737">
    <property type="term" value="C:cytoplasm"/>
    <property type="evidence" value="ECO:0007669"/>
    <property type="project" value="TreeGrafter"/>
</dbReference>
<sequence length="129" mass="14025">MALVALASPCPQIPRALIARRLGRCAWRWAGLGCRVRKRSIGAVGDTAKRRDRLGYQKVPALALIELTTLCDLLGLDLKKSKAGKRKATETCLFSVSLDTLLEADRRSLPSTQVPLVLQAGSYPQIGLI</sequence>